<accession>A0ABS9TT26</accession>
<dbReference type="Gene3D" id="3.40.50.12780">
    <property type="entry name" value="N-terminal domain of ligase-like"/>
    <property type="match status" value="1"/>
</dbReference>
<dbReference type="Proteomes" id="UP001299970">
    <property type="component" value="Unassembled WGS sequence"/>
</dbReference>
<dbReference type="PANTHER" id="PTHR43201:SF32">
    <property type="entry name" value="2-SUCCINYLBENZOATE--COA LIGASE, CHLOROPLASTIC_PEROXISOMAL"/>
    <property type="match status" value="1"/>
</dbReference>
<evidence type="ECO:0000313" key="2">
    <source>
        <dbReference type="EMBL" id="MCH6171641.1"/>
    </source>
</evidence>
<dbReference type="SUPFAM" id="SSF56801">
    <property type="entry name" value="Acetyl-CoA synthetase-like"/>
    <property type="match status" value="1"/>
</dbReference>
<organism evidence="2 3">
    <name type="scientific">Pseudonocardia alaniniphila</name>
    <dbReference type="NCBI Taxonomy" id="75291"/>
    <lineage>
        <taxon>Bacteria</taxon>
        <taxon>Bacillati</taxon>
        <taxon>Actinomycetota</taxon>
        <taxon>Actinomycetes</taxon>
        <taxon>Pseudonocardiales</taxon>
        <taxon>Pseudonocardiaceae</taxon>
        <taxon>Pseudonocardia</taxon>
    </lineage>
</organism>
<protein>
    <submittedName>
        <fullName evidence="2">AMP-binding protein</fullName>
    </submittedName>
</protein>
<dbReference type="Pfam" id="PF00501">
    <property type="entry name" value="AMP-binding"/>
    <property type="match status" value="1"/>
</dbReference>
<proteinExistence type="predicted"/>
<comment type="caution">
    <text evidence="2">The sequence shown here is derived from an EMBL/GenBank/DDBJ whole genome shotgun (WGS) entry which is preliminary data.</text>
</comment>
<reference evidence="2 3" key="1">
    <citation type="submission" date="2022-03" db="EMBL/GenBank/DDBJ databases">
        <title>Pseudonocardia alaer sp. nov., a novel actinomycete isolated from reed forest soil.</title>
        <authorList>
            <person name="Wang L."/>
        </authorList>
    </citation>
    <scope>NUCLEOTIDE SEQUENCE [LARGE SCALE GENOMIC DNA]</scope>
    <source>
        <strain evidence="2 3">Y-16303</strain>
    </source>
</reference>
<dbReference type="InterPro" id="IPR042099">
    <property type="entry name" value="ANL_N_sf"/>
</dbReference>
<feature type="domain" description="AMP-dependent synthetase/ligase" evidence="1">
    <location>
        <begin position="4"/>
        <end position="301"/>
    </location>
</feature>
<dbReference type="EMBL" id="JAKXMK010000047">
    <property type="protein sequence ID" value="MCH6171641.1"/>
    <property type="molecule type" value="Genomic_DNA"/>
</dbReference>
<keyword evidence="3" id="KW-1185">Reference proteome</keyword>
<evidence type="ECO:0000259" key="1">
    <source>
        <dbReference type="Pfam" id="PF00501"/>
    </source>
</evidence>
<dbReference type="PANTHER" id="PTHR43201">
    <property type="entry name" value="ACYL-COA SYNTHETASE"/>
    <property type="match status" value="1"/>
</dbReference>
<dbReference type="InterPro" id="IPR000873">
    <property type="entry name" value="AMP-dep_synth/lig_dom"/>
</dbReference>
<sequence>MQPEQVSYAEFAGRVERFAGALYELEVRPGDVVALQLPNLWQTSALMLAVARLGAMLVSITTGIVARELEQVLDRVGASVCITVDRWSGFGHAGALREMAPRLPWLRHRVVLGGLASEDEIEFGSFFEDTRWEQCHPVALDDAHEDPDRVAVVCFTAGPSGEPMGVLHTWNTLHARSSGWAGAGRPGRPDVVFTPHDLMNVTGNLALLSSLLTGGCVVLLDDWSGENGLALLAETGATVFLAAPAFVDDMITAARGRPQHLQALRTVLCGATAVTNRLVREVRCVFGIPLGPAWSMTDVGIGDPVVPRGCGRPG</sequence>
<name>A0ABS9TT26_9PSEU</name>
<evidence type="ECO:0000313" key="3">
    <source>
        <dbReference type="Proteomes" id="UP001299970"/>
    </source>
</evidence>
<gene>
    <name evidence="2" type="ORF">MMF94_38640</name>
</gene>